<proteinExistence type="predicted"/>
<name>A0A8X7BNX9_9ARAC</name>
<protein>
    <submittedName>
        <fullName evidence="2">Uncharacterized protein</fullName>
    </submittedName>
</protein>
<comment type="caution">
    <text evidence="2">The sequence shown here is derived from an EMBL/GenBank/DDBJ whole genome shotgun (WGS) entry which is preliminary data.</text>
</comment>
<dbReference type="Proteomes" id="UP000886998">
    <property type="component" value="Unassembled WGS sequence"/>
</dbReference>
<feature type="transmembrane region" description="Helical" evidence="1">
    <location>
        <begin position="53"/>
        <end position="73"/>
    </location>
</feature>
<evidence type="ECO:0000313" key="2">
    <source>
        <dbReference type="EMBL" id="GFY37247.1"/>
    </source>
</evidence>
<dbReference type="AlphaFoldDB" id="A0A8X7BNX9"/>
<keyword evidence="1" id="KW-0472">Membrane</keyword>
<keyword evidence="3" id="KW-1185">Reference proteome</keyword>
<dbReference type="EMBL" id="BMAV01000198">
    <property type="protein sequence ID" value="GFY37247.1"/>
    <property type="molecule type" value="Genomic_DNA"/>
</dbReference>
<evidence type="ECO:0000256" key="1">
    <source>
        <dbReference type="SAM" id="Phobius"/>
    </source>
</evidence>
<organism evidence="2 3">
    <name type="scientific">Trichonephila inaurata madagascariensis</name>
    <dbReference type="NCBI Taxonomy" id="2747483"/>
    <lineage>
        <taxon>Eukaryota</taxon>
        <taxon>Metazoa</taxon>
        <taxon>Ecdysozoa</taxon>
        <taxon>Arthropoda</taxon>
        <taxon>Chelicerata</taxon>
        <taxon>Arachnida</taxon>
        <taxon>Araneae</taxon>
        <taxon>Araneomorphae</taxon>
        <taxon>Entelegynae</taxon>
        <taxon>Araneoidea</taxon>
        <taxon>Nephilidae</taxon>
        <taxon>Trichonephila</taxon>
        <taxon>Trichonephila inaurata</taxon>
    </lineage>
</organism>
<accession>A0A8X7BNX9</accession>
<evidence type="ECO:0000313" key="3">
    <source>
        <dbReference type="Proteomes" id="UP000886998"/>
    </source>
</evidence>
<gene>
    <name evidence="2" type="ORF">TNIN_336831</name>
</gene>
<sequence>MREGDDDTRNILHILGVLFETSPSKREETERAWEMDCEHAVHLLQLLFVCPTIRLMLMWLLSYASSLLFFSLSPPAKRVGREKKDGGERYKLKEADLFLKTEMEWKKCMD</sequence>
<keyword evidence="1" id="KW-1133">Transmembrane helix</keyword>
<keyword evidence="1" id="KW-0812">Transmembrane</keyword>
<reference evidence="2" key="1">
    <citation type="submission" date="2020-08" db="EMBL/GenBank/DDBJ databases">
        <title>Multicomponent nature underlies the extraordinary mechanical properties of spider dragline silk.</title>
        <authorList>
            <person name="Kono N."/>
            <person name="Nakamura H."/>
            <person name="Mori M."/>
            <person name="Yoshida Y."/>
            <person name="Ohtoshi R."/>
            <person name="Malay A.D."/>
            <person name="Moran D.A.P."/>
            <person name="Tomita M."/>
            <person name="Numata K."/>
            <person name="Arakawa K."/>
        </authorList>
    </citation>
    <scope>NUCLEOTIDE SEQUENCE</scope>
</reference>